<comment type="caution">
    <text evidence="2">The sequence shown here is derived from an EMBL/GenBank/DDBJ whole genome shotgun (WGS) entry which is preliminary data.</text>
</comment>
<keyword evidence="1" id="KW-0812">Transmembrane</keyword>
<dbReference type="EMBL" id="VSSQ01030948">
    <property type="protein sequence ID" value="MPM81655.1"/>
    <property type="molecule type" value="Genomic_DNA"/>
</dbReference>
<proteinExistence type="predicted"/>
<dbReference type="AlphaFoldDB" id="A0A645CXS9"/>
<evidence type="ECO:0000313" key="2">
    <source>
        <dbReference type="EMBL" id="MPM81655.1"/>
    </source>
</evidence>
<reference evidence="2" key="1">
    <citation type="submission" date="2019-08" db="EMBL/GenBank/DDBJ databases">
        <authorList>
            <person name="Kucharzyk K."/>
            <person name="Murdoch R.W."/>
            <person name="Higgins S."/>
            <person name="Loffler F."/>
        </authorList>
    </citation>
    <scope>NUCLEOTIDE SEQUENCE</scope>
</reference>
<evidence type="ECO:0000256" key="1">
    <source>
        <dbReference type="SAM" id="Phobius"/>
    </source>
</evidence>
<gene>
    <name evidence="2" type="ORF">SDC9_128712</name>
</gene>
<accession>A0A645CXS9</accession>
<keyword evidence="1" id="KW-1133">Transmembrane helix</keyword>
<feature type="transmembrane region" description="Helical" evidence="1">
    <location>
        <begin position="12"/>
        <end position="33"/>
    </location>
</feature>
<sequence length="83" mass="8939">MEALLATCRVNLPLMSVMVPLDVPTSMILAPIIDSPFASVIVPAIVLWVCCTSLTAGCSTFCIFLFSPISGFFEMVTCLFTTE</sequence>
<name>A0A645CXS9_9ZZZZ</name>
<keyword evidence="1" id="KW-0472">Membrane</keyword>
<feature type="transmembrane region" description="Helical" evidence="1">
    <location>
        <begin position="45"/>
        <end position="66"/>
    </location>
</feature>
<organism evidence="2">
    <name type="scientific">bioreactor metagenome</name>
    <dbReference type="NCBI Taxonomy" id="1076179"/>
    <lineage>
        <taxon>unclassified sequences</taxon>
        <taxon>metagenomes</taxon>
        <taxon>ecological metagenomes</taxon>
    </lineage>
</organism>
<protein>
    <submittedName>
        <fullName evidence="2">Uncharacterized protein</fullName>
    </submittedName>
</protein>